<dbReference type="Proteomes" id="UP000807025">
    <property type="component" value="Unassembled WGS sequence"/>
</dbReference>
<proteinExistence type="predicted"/>
<name>A0A9P6D9F7_PLEER</name>
<dbReference type="AlphaFoldDB" id="A0A9P6D9F7"/>
<organism evidence="1 2">
    <name type="scientific">Pleurotus eryngii</name>
    <name type="common">Boletus of the steppes</name>
    <dbReference type="NCBI Taxonomy" id="5323"/>
    <lineage>
        <taxon>Eukaryota</taxon>
        <taxon>Fungi</taxon>
        <taxon>Dikarya</taxon>
        <taxon>Basidiomycota</taxon>
        <taxon>Agaricomycotina</taxon>
        <taxon>Agaricomycetes</taxon>
        <taxon>Agaricomycetidae</taxon>
        <taxon>Agaricales</taxon>
        <taxon>Pleurotineae</taxon>
        <taxon>Pleurotaceae</taxon>
        <taxon>Pleurotus</taxon>
    </lineage>
</organism>
<comment type="caution">
    <text evidence="1">The sequence shown here is derived from an EMBL/GenBank/DDBJ whole genome shotgun (WGS) entry which is preliminary data.</text>
</comment>
<gene>
    <name evidence="1" type="ORF">BDN71DRAFT_1513794</name>
</gene>
<sequence length="375" mass="41907">MTDKFKLQDLSFHQIQLLKSFIEVVMKKPSEERIDFIINHAECTAKREIYTTWFRNRVAPRVNALVESAMHECGFHPQSVLATQELDNFPPANILMNACLTPVAVEMFGDVVMSGDILIDKAIAVHLKTLLVHNVSRMGKAYICAGSVVDKKVRLMNDVLKVIDEAGPNGASLAVIRATLQASKNVEQLTSWYPNVQLEAEENIVKLKKAVRHAMKQPQNDFDMPVRSQKSKANENVEAARKKGCKICITQAEMANEMEVARMLQSIATHLKHMGNLENCPTEANRHAYTEFLEEGDLGVEIMSKSSFEQLTVLLSFVGGRPGNWNTYVCKDGVTAWHLGLMPSNPLVTRRGPSNMVIEITLDMFANRGPGFKPI</sequence>
<protein>
    <submittedName>
        <fullName evidence="1">Uncharacterized protein</fullName>
    </submittedName>
</protein>
<reference evidence="1" key="1">
    <citation type="submission" date="2020-11" db="EMBL/GenBank/DDBJ databases">
        <authorList>
            <consortium name="DOE Joint Genome Institute"/>
            <person name="Ahrendt S."/>
            <person name="Riley R."/>
            <person name="Andreopoulos W."/>
            <person name="Labutti K."/>
            <person name="Pangilinan J."/>
            <person name="Ruiz-Duenas F.J."/>
            <person name="Barrasa J.M."/>
            <person name="Sanchez-Garcia M."/>
            <person name="Camarero S."/>
            <person name="Miyauchi S."/>
            <person name="Serrano A."/>
            <person name="Linde D."/>
            <person name="Babiker R."/>
            <person name="Drula E."/>
            <person name="Ayuso-Fernandez I."/>
            <person name="Pacheco R."/>
            <person name="Padilla G."/>
            <person name="Ferreira P."/>
            <person name="Barriuso J."/>
            <person name="Kellner H."/>
            <person name="Castanera R."/>
            <person name="Alfaro M."/>
            <person name="Ramirez L."/>
            <person name="Pisabarro A.G."/>
            <person name="Kuo A."/>
            <person name="Tritt A."/>
            <person name="Lipzen A."/>
            <person name="He G."/>
            <person name="Yan M."/>
            <person name="Ng V."/>
            <person name="Cullen D."/>
            <person name="Martin F."/>
            <person name="Rosso M.-N."/>
            <person name="Henrissat B."/>
            <person name="Hibbett D."/>
            <person name="Martinez A.T."/>
            <person name="Grigoriev I.V."/>
        </authorList>
    </citation>
    <scope>NUCLEOTIDE SEQUENCE</scope>
    <source>
        <strain evidence="1">ATCC 90797</strain>
    </source>
</reference>
<evidence type="ECO:0000313" key="2">
    <source>
        <dbReference type="Proteomes" id="UP000807025"/>
    </source>
</evidence>
<evidence type="ECO:0000313" key="1">
    <source>
        <dbReference type="EMBL" id="KAF9487613.1"/>
    </source>
</evidence>
<keyword evidence="2" id="KW-1185">Reference proteome</keyword>
<dbReference type="EMBL" id="MU154762">
    <property type="protein sequence ID" value="KAF9487613.1"/>
    <property type="molecule type" value="Genomic_DNA"/>
</dbReference>
<accession>A0A9P6D9F7</accession>